<evidence type="ECO:0000256" key="10">
    <source>
        <dbReference type="HAMAP-Rule" id="MF_03147"/>
    </source>
</evidence>
<dbReference type="InterPro" id="IPR042114">
    <property type="entry name" value="GatB_C_1"/>
</dbReference>
<dbReference type="InterPro" id="IPR014746">
    <property type="entry name" value="Gln_synth/guanido_kin_cat_dom"/>
</dbReference>
<dbReference type="InterPro" id="IPR018027">
    <property type="entry name" value="Asn/Gln_amidotransferase"/>
</dbReference>
<comment type="catalytic activity">
    <reaction evidence="8">
        <text>L-aspartyl-tRNA(Asn) + L-glutamine + ATP + H2O = L-asparaginyl-tRNA(Asn) + L-glutamate + ADP + phosphate + 2 H(+)</text>
        <dbReference type="Rhea" id="RHEA:14513"/>
        <dbReference type="Rhea" id="RHEA-COMP:9674"/>
        <dbReference type="Rhea" id="RHEA-COMP:9677"/>
        <dbReference type="ChEBI" id="CHEBI:15377"/>
        <dbReference type="ChEBI" id="CHEBI:15378"/>
        <dbReference type="ChEBI" id="CHEBI:29985"/>
        <dbReference type="ChEBI" id="CHEBI:30616"/>
        <dbReference type="ChEBI" id="CHEBI:43474"/>
        <dbReference type="ChEBI" id="CHEBI:58359"/>
        <dbReference type="ChEBI" id="CHEBI:78515"/>
        <dbReference type="ChEBI" id="CHEBI:78516"/>
        <dbReference type="ChEBI" id="CHEBI:456216"/>
    </reaction>
</comment>
<dbReference type="NCBIfam" id="TIGR00133">
    <property type="entry name" value="gatB"/>
    <property type="match status" value="1"/>
</dbReference>
<dbReference type="Gene3D" id="1.10.10.410">
    <property type="match status" value="1"/>
</dbReference>
<dbReference type="NCBIfam" id="NF004014">
    <property type="entry name" value="PRK05477.1-4"/>
    <property type="match status" value="1"/>
</dbReference>
<dbReference type="NCBIfam" id="NF004012">
    <property type="entry name" value="PRK05477.1-2"/>
    <property type="match status" value="1"/>
</dbReference>
<dbReference type="InterPro" id="IPR017959">
    <property type="entry name" value="Asn/Gln-tRNA_amidoTrfase_suB/E"/>
</dbReference>
<gene>
    <name evidence="13" type="primary">RvY_14590-1</name>
    <name evidence="13" type="synonym">RvY_14590.1</name>
    <name evidence="13" type="ORF">RvY_14590</name>
</gene>
<evidence type="ECO:0000256" key="11">
    <source>
        <dbReference type="SAM" id="MobiDB-lite"/>
    </source>
</evidence>
<dbReference type="SUPFAM" id="SSF55931">
    <property type="entry name" value="Glutamine synthetase/guanido kinase"/>
    <property type="match status" value="1"/>
</dbReference>
<feature type="domain" description="Asn/Gln amidotransferase" evidence="12">
    <location>
        <begin position="385"/>
        <end position="539"/>
    </location>
</feature>
<dbReference type="GO" id="GO:0050566">
    <property type="term" value="F:asparaginyl-tRNA synthase (glutamine-hydrolyzing) activity"/>
    <property type="evidence" value="ECO:0007669"/>
    <property type="project" value="RHEA"/>
</dbReference>
<comment type="function">
    <text evidence="10">Allows the formation of correctly charged Gln-tRNA(Gln) through the transamidation of misacylated Glu-tRNA(Gln) in the mitochondria. The reaction takes place in the presence of glutamine and ATP through an activated gamma-phospho-Glu-tRNA(Gln).</text>
</comment>
<dbReference type="PANTHER" id="PTHR11659:SF0">
    <property type="entry name" value="GLUTAMYL-TRNA(GLN) AMIDOTRANSFERASE SUBUNIT B, MITOCHONDRIAL"/>
    <property type="match status" value="1"/>
</dbReference>
<dbReference type="PANTHER" id="PTHR11659">
    <property type="entry name" value="GLUTAMYL-TRNA GLN AMIDOTRANSFERASE SUBUNIT B MITOCHONDRIAL AND PROKARYOTIC PET112-RELATED"/>
    <property type="match status" value="1"/>
</dbReference>
<dbReference type="EC" id="6.3.5.-" evidence="10"/>
<evidence type="ECO:0000256" key="7">
    <source>
        <dbReference type="ARBA" id="ARBA00024799"/>
    </source>
</evidence>
<proteinExistence type="inferred from homology"/>
<comment type="caution">
    <text evidence="13">The sequence shown here is derived from an EMBL/GenBank/DDBJ whole genome shotgun (WGS) entry which is preliminary data.</text>
</comment>
<dbReference type="HAMAP" id="MF_00121">
    <property type="entry name" value="GatB"/>
    <property type="match status" value="1"/>
</dbReference>
<reference evidence="13 14" key="1">
    <citation type="journal article" date="2016" name="Nat. Commun.">
        <title>Extremotolerant tardigrade genome and improved radiotolerance of human cultured cells by tardigrade-unique protein.</title>
        <authorList>
            <person name="Hashimoto T."/>
            <person name="Horikawa D.D."/>
            <person name="Saito Y."/>
            <person name="Kuwahara H."/>
            <person name="Kozuka-Hata H."/>
            <person name="Shin-I T."/>
            <person name="Minakuchi Y."/>
            <person name="Ohishi K."/>
            <person name="Motoyama A."/>
            <person name="Aizu T."/>
            <person name="Enomoto A."/>
            <person name="Kondo K."/>
            <person name="Tanaka S."/>
            <person name="Hara Y."/>
            <person name="Koshikawa S."/>
            <person name="Sagara H."/>
            <person name="Miura T."/>
            <person name="Yokobori S."/>
            <person name="Miyagawa K."/>
            <person name="Suzuki Y."/>
            <person name="Kubo T."/>
            <person name="Oyama M."/>
            <person name="Kohara Y."/>
            <person name="Fujiyama A."/>
            <person name="Arakawa K."/>
            <person name="Katayama T."/>
            <person name="Toyoda A."/>
            <person name="Kunieda T."/>
        </authorList>
    </citation>
    <scope>NUCLEOTIDE SEQUENCE [LARGE SCALE GENOMIC DNA]</scope>
    <source>
        <strain evidence="13 14">YOKOZUNA-1</strain>
    </source>
</reference>
<keyword evidence="6 10" id="KW-0648">Protein biosynthesis</keyword>
<dbReference type="GO" id="GO:0050567">
    <property type="term" value="F:glutaminyl-tRNA synthase (glutamine-hydrolyzing) activity"/>
    <property type="evidence" value="ECO:0007669"/>
    <property type="project" value="UniProtKB-UniRule"/>
</dbReference>
<comment type="subunit">
    <text evidence="10">Subunit of the heterotrimeric GatCAB amidotransferase (AdT) complex, composed of A, B and C subunits.</text>
</comment>
<evidence type="ECO:0000256" key="8">
    <source>
        <dbReference type="ARBA" id="ARBA00047380"/>
    </source>
</evidence>
<dbReference type="GO" id="GO:0032543">
    <property type="term" value="P:mitochondrial translation"/>
    <property type="evidence" value="ECO:0007669"/>
    <property type="project" value="UniProtKB-UniRule"/>
</dbReference>
<comment type="function">
    <text evidence="7">Allows the formation of correctly charged Asn-tRNA(Asn) or Gln-tRNA(Gln) through the transamidation of misacylated Asp-tRNA(Asn) or Glu-tRNA(Gln) in organisms which lack either or both of asparaginyl-tRNA or glutaminyl-tRNA synthetases. The reaction takes place in the presence of glutamine and ATP through an activated phospho-Asp-tRNA(Asn) or phospho-Glu-tRNA(Gln).</text>
</comment>
<dbReference type="GO" id="GO:0005739">
    <property type="term" value="C:mitochondrion"/>
    <property type="evidence" value="ECO:0007669"/>
    <property type="project" value="UniProtKB-SubCell"/>
</dbReference>
<comment type="subcellular location">
    <subcellularLocation>
        <location evidence="10">Mitochondrion</location>
    </subcellularLocation>
</comment>
<dbReference type="SMART" id="SM00845">
    <property type="entry name" value="GatB_Yqey"/>
    <property type="match status" value="1"/>
</dbReference>
<dbReference type="GO" id="GO:0005524">
    <property type="term" value="F:ATP binding"/>
    <property type="evidence" value="ECO:0007669"/>
    <property type="project" value="UniProtKB-KW"/>
</dbReference>
<comment type="catalytic activity">
    <reaction evidence="9 10">
        <text>L-glutamyl-tRNA(Gln) + L-glutamine + ATP + H2O = L-glutaminyl-tRNA(Gln) + L-glutamate + ADP + phosphate + H(+)</text>
        <dbReference type="Rhea" id="RHEA:17521"/>
        <dbReference type="Rhea" id="RHEA-COMP:9681"/>
        <dbReference type="Rhea" id="RHEA-COMP:9684"/>
        <dbReference type="ChEBI" id="CHEBI:15377"/>
        <dbReference type="ChEBI" id="CHEBI:15378"/>
        <dbReference type="ChEBI" id="CHEBI:29985"/>
        <dbReference type="ChEBI" id="CHEBI:30616"/>
        <dbReference type="ChEBI" id="CHEBI:43474"/>
        <dbReference type="ChEBI" id="CHEBI:58359"/>
        <dbReference type="ChEBI" id="CHEBI:78520"/>
        <dbReference type="ChEBI" id="CHEBI:78521"/>
        <dbReference type="ChEBI" id="CHEBI:456216"/>
    </reaction>
</comment>
<keyword evidence="10" id="KW-0496">Mitochondrion</keyword>
<evidence type="ECO:0000259" key="12">
    <source>
        <dbReference type="SMART" id="SM00845"/>
    </source>
</evidence>
<evidence type="ECO:0000256" key="6">
    <source>
        <dbReference type="ARBA" id="ARBA00022917"/>
    </source>
</evidence>
<evidence type="ECO:0000256" key="3">
    <source>
        <dbReference type="ARBA" id="ARBA00022598"/>
    </source>
</evidence>
<dbReference type="EMBL" id="BDGG01000010">
    <property type="protein sequence ID" value="GAV04287.1"/>
    <property type="molecule type" value="Genomic_DNA"/>
</dbReference>
<dbReference type="STRING" id="947166.A0A1D1VRU1"/>
<dbReference type="InterPro" id="IPR003789">
    <property type="entry name" value="Asn/Gln_tRNA_amidoTrase-B-like"/>
</dbReference>
<accession>A0A1D1VRU1</accession>
<dbReference type="GO" id="GO:0070681">
    <property type="term" value="P:glutaminyl-tRNAGln biosynthesis via transamidation"/>
    <property type="evidence" value="ECO:0007669"/>
    <property type="project" value="UniProtKB-UniRule"/>
</dbReference>
<dbReference type="PROSITE" id="PS01234">
    <property type="entry name" value="GATB"/>
    <property type="match status" value="1"/>
</dbReference>
<dbReference type="Pfam" id="PF02934">
    <property type="entry name" value="GatB_N"/>
    <property type="match status" value="1"/>
</dbReference>
<dbReference type="Pfam" id="PF02637">
    <property type="entry name" value="GatB_Yqey"/>
    <property type="match status" value="1"/>
</dbReference>
<protein>
    <recommendedName>
        <fullName evidence="10">Glutamyl-tRNA(Gln) amidotransferase subunit B, mitochondrial</fullName>
        <shortName evidence="10">Glu-AdT subunit B</shortName>
        <ecNumber evidence="10">6.3.5.-</ecNumber>
    </recommendedName>
</protein>
<dbReference type="GO" id="GO:0030956">
    <property type="term" value="C:glutamyl-tRNA(Gln) amidotransferase complex"/>
    <property type="evidence" value="ECO:0007669"/>
    <property type="project" value="UniProtKB-UniRule"/>
</dbReference>
<dbReference type="InterPro" id="IPR006075">
    <property type="entry name" value="Asn/Gln-tRNA_Trfase_suB/E_cat"/>
</dbReference>
<comment type="subunit">
    <text evidence="2">Heterotrimer of A, B and C subunits.</text>
</comment>
<evidence type="ECO:0000313" key="13">
    <source>
        <dbReference type="EMBL" id="GAV04287.1"/>
    </source>
</evidence>
<keyword evidence="5 10" id="KW-0067">ATP-binding</keyword>
<evidence type="ECO:0000256" key="1">
    <source>
        <dbReference type="ARBA" id="ARBA00005306"/>
    </source>
</evidence>
<evidence type="ECO:0000256" key="5">
    <source>
        <dbReference type="ARBA" id="ARBA00022840"/>
    </source>
</evidence>
<organism evidence="13 14">
    <name type="scientific">Ramazzottius varieornatus</name>
    <name type="common">Water bear</name>
    <name type="synonym">Tardigrade</name>
    <dbReference type="NCBI Taxonomy" id="947166"/>
    <lineage>
        <taxon>Eukaryota</taxon>
        <taxon>Metazoa</taxon>
        <taxon>Ecdysozoa</taxon>
        <taxon>Tardigrada</taxon>
        <taxon>Eutardigrada</taxon>
        <taxon>Parachela</taxon>
        <taxon>Hypsibioidea</taxon>
        <taxon>Ramazzottiidae</taxon>
        <taxon>Ramazzottius</taxon>
    </lineage>
</organism>
<dbReference type="OrthoDB" id="1722066at2759"/>
<sequence length="546" mass="61022">MILCLQIARQCRRYLHTYPLLQGTRNRPPKGQKSDAQAEPKQQTDGWSGVIGLEIHAQIKSKSKLFSGSGTEFSAPSNTQVSLFDCATPGTLPVLNRRCVEAAVKTAFALNCTINPVSLFDRKHYFYADLPTGYQITQRYKPIAASGWMEYVQVVNKQPHKHIVNIEQIQLEQDSGKSIHNPQDNNSLIDLNRAGIGLMEIITKPDFTSGEQAAAFVRELVLILKVLHVCDVRMFEGSLRVDANISVHRKGEPLGVRSEVKNLASMKFISKAIDYEISRQVKILEKGEKVVNETRGFDLKTGRTYPMRDKEILQDYRYMPEPNLPPLRLFNSENSQIVPQGQVDIAVVKKELPELPSVKRTRYLEEFKLFPIHAAMIVADERLSSLFDAAVPMAKNSTPQNVSTLIMNGLVGILNTANLSESAEEIPVKPKDFALLTDMLSEEKVPRSIVLNILQDLVKDGSGSTDVAKVIEDNKWYQINDEAELGALCDRVIAEDSESLEAIKAGRMKAFNALMAKVKTLSKDLANMKLTKGIMEKKLEIKATKD</sequence>
<keyword evidence="3 10" id="KW-0436">Ligase</keyword>
<evidence type="ECO:0000256" key="4">
    <source>
        <dbReference type="ARBA" id="ARBA00022741"/>
    </source>
</evidence>
<dbReference type="Proteomes" id="UP000186922">
    <property type="component" value="Unassembled WGS sequence"/>
</dbReference>
<evidence type="ECO:0000313" key="14">
    <source>
        <dbReference type="Proteomes" id="UP000186922"/>
    </source>
</evidence>
<keyword evidence="4 10" id="KW-0547">Nucleotide-binding</keyword>
<dbReference type="InterPro" id="IPR023168">
    <property type="entry name" value="GatB_Yqey_C_2"/>
</dbReference>
<feature type="region of interest" description="Disordered" evidence="11">
    <location>
        <begin position="22"/>
        <end position="44"/>
    </location>
</feature>
<evidence type="ECO:0000256" key="9">
    <source>
        <dbReference type="ARBA" id="ARBA00047913"/>
    </source>
</evidence>
<dbReference type="InterPro" id="IPR004413">
    <property type="entry name" value="GatB"/>
</dbReference>
<keyword evidence="14" id="KW-1185">Reference proteome</keyword>
<name>A0A1D1VRU1_RAMVA</name>
<dbReference type="SUPFAM" id="SSF89095">
    <property type="entry name" value="GatB/YqeY motif"/>
    <property type="match status" value="1"/>
</dbReference>
<evidence type="ECO:0000256" key="2">
    <source>
        <dbReference type="ARBA" id="ARBA00011123"/>
    </source>
</evidence>
<dbReference type="Gene3D" id="1.10.150.380">
    <property type="entry name" value="GatB domain, N-terminal subdomain"/>
    <property type="match status" value="1"/>
</dbReference>
<dbReference type="AlphaFoldDB" id="A0A1D1VRU1"/>
<comment type="similarity">
    <text evidence="1 10">Belongs to the GatB/GatE family. GatB subfamily.</text>
</comment>
<dbReference type="InterPro" id="IPR017958">
    <property type="entry name" value="Gln-tRNA_amidoTrfase_suB_CS"/>
</dbReference>